<keyword evidence="5" id="KW-0963">Cytoplasm</keyword>
<dbReference type="CDD" id="cd00268">
    <property type="entry name" value="DEADc"/>
    <property type="match status" value="1"/>
</dbReference>
<dbReference type="InterPro" id="IPR028621">
    <property type="entry name" value="DEAD_helicase_SrmB"/>
</dbReference>
<dbReference type="PANTHER" id="PTHR47959:SF3">
    <property type="entry name" value="ATP-DEPENDENT RNA HELICASE SRMB"/>
    <property type="match status" value="1"/>
</dbReference>
<dbReference type="SUPFAM" id="SSF52540">
    <property type="entry name" value="P-loop containing nucleoside triphosphate hydrolases"/>
    <property type="match status" value="1"/>
</dbReference>
<dbReference type="InterPro" id="IPR014014">
    <property type="entry name" value="RNA_helicase_DEAD_Q_motif"/>
</dbReference>
<dbReference type="RefSeq" id="WP_377243675.1">
    <property type="nucleotide sequence ID" value="NZ_JBHLXP010000003.1"/>
</dbReference>
<accession>A0ABV6BD98</accession>
<keyword evidence="4 5" id="KW-0067">ATP-binding</keyword>
<dbReference type="SMART" id="SM00490">
    <property type="entry name" value="HELICc"/>
    <property type="match status" value="1"/>
</dbReference>
<dbReference type="NCBIfam" id="NF008394">
    <property type="entry name" value="PRK11192.1"/>
    <property type="match status" value="1"/>
</dbReference>
<evidence type="ECO:0000256" key="7">
    <source>
        <dbReference type="SAM" id="MobiDB-lite"/>
    </source>
</evidence>
<dbReference type="Gene3D" id="3.40.50.300">
    <property type="entry name" value="P-loop containing nucleotide triphosphate hydrolases"/>
    <property type="match status" value="2"/>
</dbReference>
<dbReference type="PROSITE" id="PS51195">
    <property type="entry name" value="Q_MOTIF"/>
    <property type="match status" value="1"/>
</dbReference>
<dbReference type="SMART" id="SM00487">
    <property type="entry name" value="DEXDc"/>
    <property type="match status" value="1"/>
</dbReference>
<dbReference type="Pfam" id="PF00271">
    <property type="entry name" value="Helicase_C"/>
    <property type="match status" value="1"/>
</dbReference>
<feature type="domain" description="Helicase ATP-binding" evidence="8">
    <location>
        <begin position="42"/>
        <end position="216"/>
    </location>
</feature>
<comment type="subunit">
    <text evidence="5">Interacts with the 50S ribosomal subunit.</text>
</comment>
<dbReference type="InterPro" id="IPR011545">
    <property type="entry name" value="DEAD/DEAH_box_helicase_dom"/>
</dbReference>
<dbReference type="EMBL" id="JBHLXP010000003">
    <property type="protein sequence ID" value="MFC0048857.1"/>
    <property type="molecule type" value="Genomic_DNA"/>
</dbReference>
<keyword evidence="12" id="KW-1185">Reference proteome</keyword>
<dbReference type="GO" id="GO:0016787">
    <property type="term" value="F:hydrolase activity"/>
    <property type="evidence" value="ECO:0007669"/>
    <property type="project" value="UniProtKB-KW"/>
</dbReference>
<dbReference type="EC" id="3.6.4.13" evidence="5"/>
<sequence>MTDLTSPDEILRFADFDLDPALARALTEAGFEKPTTIQQEAIPVGLEGRDILASAPTGTGKTLAFLLPALQYLIDFPRREPGFARALIMTPTRELAFQIFEQLQILTKHTTLNCGVITGGINYGSHKDTLEKNNDILVATPGRLIEYMNEESFQADEVEVLILDEADRMLDMGFVAEMDRIISDAKRRRQTMLFSATLEGVAIERFAKRALKEPVTVEAESPRREKAKIQQWIHLADDAEHKLALLTHLLQQPEMTKVIVFIKTRERLASLAGQLESVGLKTCWLQGEMPQDKRLLAVSRFSKGLVRILLATDVAARGLDIDDISHVINFDMPRTADVYVHRIGRTGRAGKKGIAISLVEAHDIDMVGKVERYTETALKRRVIDSLRPKHKEAKPSTKTKKPKSVAKKKALKKAAKAK</sequence>
<dbReference type="PROSITE" id="PS00039">
    <property type="entry name" value="DEAD_ATP_HELICASE"/>
    <property type="match status" value="1"/>
</dbReference>
<comment type="similarity">
    <text evidence="5">Belongs to the DEAD box helicase family. SrmB subfamily.</text>
</comment>
<dbReference type="PANTHER" id="PTHR47959">
    <property type="entry name" value="ATP-DEPENDENT RNA HELICASE RHLE-RELATED"/>
    <property type="match status" value="1"/>
</dbReference>
<evidence type="ECO:0000259" key="10">
    <source>
        <dbReference type="PROSITE" id="PS51195"/>
    </source>
</evidence>
<dbReference type="Pfam" id="PF00270">
    <property type="entry name" value="DEAD"/>
    <property type="match status" value="1"/>
</dbReference>
<dbReference type="InterPro" id="IPR044742">
    <property type="entry name" value="DEAD/DEAH_RhlB"/>
</dbReference>
<feature type="domain" description="DEAD-box RNA helicase Q" evidence="10">
    <location>
        <begin position="11"/>
        <end position="39"/>
    </location>
</feature>
<name>A0ABV6BD98_9GAMM</name>
<proteinExistence type="inferred from homology"/>
<dbReference type="InterPro" id="IPR001650">
    <property type="entry name" value="Helicase_C-like"/>
</dbReference>
<feature type="region of interest" description="Disordered" evidence="7">
    <location>
        <begin position="384"/>
        <end position="418"/>
    </location>
</feature>
<dbReference type="Proteomes" id="UP001589813">
    <property type="component" value="Unassembled WGS sequence"/>
</dbReference>
<keyword evidence="2 5" id="KW-0378">Hydrolase</keyword>
<dbReference type="CDD" id="cd18787">
    <property type="entry name" value="SF2_C_DEAD"/>
    <property type="match status" value="1"/>
</dbReference>
<evidence type="ECO:0000256" key="5">
    <source>
        <dbReference type="HAMAP-Rule" id="MF_00967"/>
    </source>
</evidence>
<feature type="short sequence motif" description="Q motif" evidence="6">
    <location>
        <begin position="11"/>
        <end position="39"/>
    </location>
</feature>
<dbReference type="PROSITE" id="PS51194">
    <property type="entry name" value="HELICASE_CTER"/>
    <property type="match status" value="1"/>
</dbReference>
<keyword evidence="1 5" id="KW-0547">Nucleotide-binding</keyword>
<reference evidence="11 12" key="1">
    <citation type="submission" date="2024-09" db="EMBL/GenBank/DDBJ databases">
        <authorList>
            <person name="Sun Q."/>
            <person name="Mori K."/>
        </authorList>
    </citation>
    <scope>NUCLEOTIDE SEQUENCE [LARGE SCALE GENOMIC DNA]</scope>
    <source>
        <strain evidence="11 12">KCTC 23315</strain>
    </source>
</reference>
<dbReference type="InterPro" id="IPR027417">
    <property type="entry name" value="P-loop_NTPase"/>
</dbReference>
<dbReference type="HAMAP" id="MF_00967">
    <property type="entry name" value="DEAD_helicase_SrmB"/>
    <property type="match status" value="1"/>
</dbReference>
<evidence type="ECO:0000259" key="8">
    <source>
        <dbReference type="PROSITE" id="PS51192"/>
    </source>
</evidence>
<evidence type="ECO:0000256" key="1">
    <source>
        <dbReference type="ARBA" id="ARBA00022741"/>
    </source>
</evidence>
<comment type="function">
    <text evidence="5">DEAD-box RNA helicase involved in the assembly of the 50S ribosomal subunit at low temperature. Exhibits RNA-stimulated ATP hydrolysis and RNA unwinding activity.</text>
</comment>
<protein>
    <recommendedName>
        <fullName evidence="5">ATP-dependent RNA helicase SrmB</fullName>
        <ecNumber evidence="5">3.6.4.13</ecNumber>
    </recommendedName>
</protein>
<comment type="catalytic activity">
    <reaction evidence="5">
        <text>ATP + H2O = ADP + phosphate + H(+)</text>
        <dbReference type="Rhea" id="RHEA:13065"/>
        <dbReference type="ChEBI" id="CHEBI:15377"/>
        <dbReference type="ChEBI" id="CHEBI:15378"/>
        <dbReference type="ChEBI" id="CHEBI:30616"/>
        <dbReference type="ChEBI" id="CHEBI:43474"/>
        <dbReference type="ChEBI" id="CHEBI:456216"/>
        <dbReference type="EC" id="3.6.4.13"/>
    </reaction>
</comment>
<evidence type="ECO:0000259" key="9">
    <source>
        <dbReference type="PROSITE" id="PS51194"/>
    </source>
</evidence>
<dbReference type="GO" id="GO:0003724">
    <property type="term" value="F:RNA helicase activity"/>
    <property type="evidence" value="ECO:0007669"/>
    <property type="project" value="UniProtKB-EC"/>
</dbReference>
<dbReference type="PROSITE" id="PS51192">
    <property type="entry name" value="HELICASE_ATP_BIND_1"/>
    <property type="match status" value="1"/>
</dbReference>
<feature type="domain" description="Helicase C-terminal" evidence="9">
    <location>
        <begin position="245"/>
        <end position="401"/>
    </location>
</feature>
<gene>
    <name evidence="5 11" type="primary">srmB</name>
    <name evidence="11" type="ORF">ACFFJP_11240</name>
</gene>
<evidence type="ECO:0000256" key="2">
    <source>
        <dbReference type="ARBA" id="ARBA00022801"/>
    </source>
</evidence>
<dbReference type="InterPro" id="IPR000629">
    <property type="entry name" value="RNA-helicase_DEAD-box_CS"/>
</dbReference>
<dbReference type="InterPro" id="IPR014001">
    <property type="entry name" value="Helicase_ATP-bd"/>
</dbReference>
<evidence type="ECO:0000256" key="4">
    <source>
        <dbReference type="ARBA" id="ARBA00022840"/>
    </source>
</evidence>
<comment type="subcellular location">
    <subcellularLocation>
        <location evidence="5">Cytoplasm</location>
    </subcellularLocation>
</comment>
<feature type="compositionally biased region" description="Basic residues" evidence="7">
    <location>
        <begin position="388"/>
        <end position="418"/>
    </location>
</feature>
<evidence type="ECO:0000256" key="6">
    <source>
        <dbReference type="PROSITE-ProRule" id="PRU00552"/>
    </source>
</evidence>
<evidence type="ECO:0000313" key="11">
    <source>
        <dbReference type="EMBL" id="MFC0048857.1"/>
    </source>
</evidence>
<keyword evidence="5" id="KW-0690">Ribosome biogenesis</keyword>
<comment type="caution">
    <text evidence="11">The sequence shown here is derived from an EMBL/GenBank/DDBJ whole genome shotgun (WGS) entry which is preliminary data.</text>
</comment>
<evidence type="ECO:0000256" key="3">
    <source>
        <dbReference type="ARBA" id="ARBA00022806"/>
    </source>
</evidence>
<keyword evidence="3 5" id="KW-0347">Helicase</keyword>
<evidence type="ECO:0000313" key="12">
    <source>
        <dbReference type="Proteomes" id="UP001589813"/>
    </source>
</evidence>
<dbReference type="InterPro" id="IPR050079">
    <property type="entry name" value="DEAD_box_RNA_helicase"/>
</dbReference>
<organism evidence="11 12">
    <name type="scientific">Rheinheimera tilapiae</name>
    <dbReference type="NCBI Taxonomy" id="875043"/>
    <lineage>
        <taxon>Bacteria</taxon>
        <taxon>Pseudomonadati</taxon>
        <taxon>Pseudomonadota</taxon>
        <taxon>Gammaproteobacteria</taxon>
        <taxon>Chromatiales</taxon>
        <taxon>Chromatiaceae</taxon>
        <taxon>Rheinheimera</taxon>
    </lineage>
</organism>